<organism evidence="5 6">
    <name type="scientific">SAR324 cluster bacterium</name>
    <dbReference type="NCBI Taxonomy" id="2024889"/>
    <lineage>
        <taxon>Bacteria</taxon>
        <taxon>Deltaproteobacteria</taxon>
        <taxon>SAR324 cluster</taxon>
    </lineage>
</organism>
<dbReference type="PANTHER" id="PTHR46029:SF7">
    <property type="entry name" value="C-TERMINAL-BINDING PROTEIN"/>
    <property type="match status" value="1"/>
</dbReference>
<evidence type="ECO:0000259" key="4">
    <source>
        <dbReference type="Pfam" id="PF02826"/>
    </source>
</evidence>
<dbReference type="InterPro" id="IPR051638">
    <property type="entry name" value="CTBP_dehydrogenase"/>
</dbReference>
<protein>
    <submittedName>
        <fullName evidence="5">Dehydrogenase</fullName>
    </submittedName>
</protein>
<dbReference type="InterPro" id="IPR036291">
    <property type="entry name" value="NAD(P)-bd_dom_sf"/>
</dbReference>
<dbReference type="GO" id="GO:0140297">
    <property type="term" value="F:DNA-binding transcription factor binding"/>
    <property type="evidence" value="ECO:0007669"/>
    <property type="project" value="TreeGrafter"/>
</dbReference>
<dbReference type="InterPro" id="IPR029753">
    <property type="entry name" value="D-isomer_DH_CS"/>
</dbReference>
<evidence type="ECO:0000256" key="1">
    <source>
        <dbReference type="ARBA" id="ARBA00023002"/>
    </source>
</evidence>
<reference evidence="6" key="1">
    <citation type="submission" date="2017-09" db="EMBL/GenBank/DDBJ databases">
        <title>The Reconstruction of 2,631 Draft Metagenome-Assembled Genomes from the Global Oceans.</title>
        <authorList>
            <person name="Tully B.J."/>
            <person name="Graham E.D."/>
            <person name="Heidelberg J.F."/>
        </authorList>
    </citation>
    <scope>NUCLEOTIDE SEQUENCE [LARGE SCALE GENOMIC DNA]</scope>
</reference>
<dbReference type="InterPro" id="IPR006139">
    <property type="entry name" value="D-isomer_2_OHA_DH_cat_dom"/>
</dbReference>
<dbReference type="GO" id="GO:0003714">
    <property type="term" value="F:transcription corepressor activity"/>
    <property type="evidence" value="ECO:0007669"/>
    <property type="project" value="InterPro"/>
</dbReference>
<dbReference type="Pfam" id="PF02826">
    <property type="entry name" value="2-Hacid_dh_C"/>
    <property type="match status" value="1"/>
</dbReference>
<dbReference type="InterPro" id="IPR043322">
    <property type="entry name" value="CtBP"/>
</dbReference>
<accession>A0A2D6YK50</accession>
<dbReference type="Gene3D" id="3.40.50.720">
    <property type="entry name" value="NAD(P)-binding Rossmann-like Domain"/>
    <property type="match status" value="2"/>
</dbReference>
<dbReference type="GO" id="GO:0051287">
    <property type="term" value="F:NAD binding"/>
    <property type="evidence" value="ECO:0007669"/>
    <property type="project" value="InterPro"/>
</dbReference>
<dbReference type="GO" id="GO:0016616">
    <property type="term" value="F:oxidoreductase activity, acting on the CH-OH group of donors, NAD or NADP as acceptor"/>
    <property type="evidence" value="ECO:0007669"/>
    <property type="project" value="InterPro"/>
</dbReference>
<evidence type="ECO:0000259" key="3">
    <source>
        <dbReference type="Pfam" id="PF00389"/>
    </source>
</evidence>
<sequence>MSSFRVLSPDIQYIDGGIIEKEVANKHLQIDLFRWEEEVPAQDLAQYFGLLVWHLATINSSYIDQLNSCRIIVRCGVGFDNVDLKAAAERGIAVCNTPDYGTSEVADHTIGMILSLERQFVSYHNHVQSDPLTNFDHLGVPPGRRLRGRSIGLLGMGRIGTATALRAKAFGMRVLIYDPYLTRGQEIAVGVERVESLEELCSQVSILSIHTPLTKETQGIINEQLLRLLPKDSILINTARGPILDLDAVYNVLKDGHLRAAAIDVFPSEPPDPMPRLLHALQNKEPWLQQRLLVTPHTAWYSVDSALDLRRKSVETALLYLKNDKLRNCVNAHLLQPGQSFR</sequence>
<comment type="caution">
    <text evidence="5">The sequence shown here is derived from an EMBL/GenBank/DDBJ whole genome shotgun (WGS) entry which is preliminary data.</text>
</comment>
<proteinExistence type="inferred from homology"/>
<evidence type="ECO:0000313" key="5">
    <source>
        <dbReference type="EMBL" id="MAH63524.1"/>
    </source>
</evidence>
<dbReference type="InterPro" id="IPR006140">
    <property type="entry name" value="D-isomer_DH_NAD-bd"/>
</dbReference>
<dbReference type="PROSITE" id="PS00671">
    <property type="entry name" value="D_2_HYDROXYACID_DH_3"/>
    <property type="match status" value="1"/>
</dbReference>
<dbReference type="EMBL" id="NZEX01000096">
    <property type="protein sequence ID" value="MAH63524.1"/>
    <property type="molecule type" value="Genomic_DNA"/>
</dbReference>
<dbReference type="CDD" id="cd05299">
    <property type="entry name" value="CtBP_dh"/>
    <property type="match status" value="1"/>
</dbReference>
<dbReference type="Pfam" id="PF00389">
    <property type="entry name" value="2-Hacid_dh"/>
    <property type="match status" value="1"/>
</dbReference>
<name>A0A2D6YK50_9DELT</name>
<dbReference type="SUPFAM" id="SSF52283">
    <property type="entry name" value="Formate/glycerate dehydrogenase catalytic domain-like"/>
    <property type="match status" value="1"/>
</dbReference>
<feature type="domain" description="D-isomer specific 2-hydroxyacid dehydrogenase catalytic" evidence="3">
    <location>
        <begin position="38"/>
        <end position="331"/>
    </location>
</feature>
<comment type="similarity">
    <text evidence="2">Belongs to the D-isomer specific 2-hydroxyacid dehydrogenase family.</text>
</comment>
<dbReference type="Proteomes" id="UP000226525">
    <property type="component" value="Unassembled WGS sequence"/>
</dbReference>
<dbReference type="GO" id="GO:0001221">
    <property type="term" value="F:transcription coregulator binding"/>
    <property type="evidence" value="ECO:0007669"/>
    <property type="project" value="TreeGrafter"/>
</dbReference>
<evidence type="ECO:0000313" key="6">
    <source>
        <dbReference type="Proteomes" id="UP000226525"/>
    </source>
</evidence>
<dbReference type="SUPFAM" id="SSF51735">
    <property type="entry name" value="NAD(P)-binding Rossmann-fold domains"/>
    <property type="match status" value="1"/>
</dbReference>
<keyword evidence="1 2" id="KW-0560">Oxidoreductase</keyword>
<dbReference type="AlphaFoldDB" id="A0A2D6YK50"/>
<dbReference type="PANTHER" id="PTHR46029">
    <property type="entry name" value="C-TERMINAL-BINDING PROTEIN"/>
    <property type="match status" value="1"/>
</dbReference>
<gene>
    <name evidence="5" type="ORF">CMN54_08790</name>
</gene>
<evidence type="ECO:0000256" key="2">
    <source>
        <dbReference type="RuleBase" id="RU003719"/>
    </source>
</evidence>
<dbReference type="GO" id="GO:0006357">
    <property type="term" value="P:regulation of transcription by RNA polymerase II"/>
    <property type="evidence" value="ECO:0007669"/>
    <property type="project" value="TreeGrafter"/>
</dbReference>
<feature type="domain" description="D-isomer specific 2-hydroxyacid dehydrogenase NAD-binding" evidence="4">
    <location>
        <begin position="110"/>
        <end position="299"/>
    </location>
</feature>